<sequence length="389" mass="42159">MTLDFDALSREQLSRPTSRKWSLHPGSIGAWVAEMDFGTAPVVQRAIEAGVRDQLFGYLTPALARDAAEATSDWCAAEYGWRPDPRRVHAVTDVLSALEIAVRQFSRPESAIIVPTPAYMPFLTLPRTLGRRLLQVPGEVVDGRWVLDLERLDEAFASGGGVLVLCNPHNPTGRVFDRAELERIADVVERHGGLVFADEIHAPIVFEGAHVPYASLSAATAAHTITATSASKAWNVPGLKAAQLILSSEAHEQRFQADGMGHLAEPSTLGVVAATAAYRHGRDWLVDVRAYLDRNRLLLADLLADALPEVGFAPPEGTYLGWLDCAALALPEAPERWFRERAGVALTAGALCGRGFEQHVRIVFATPAPILAEIVHALASSVAERRVLV</sequence>
<evidence type="ECO:0000313" key="8">
    <source>
        <dbReference type="Proteomes" id="UP000295344"/>
    </source>
</evidence>
<dbReference type="EC" id="4.4.1.13" evidence="2"/>
<comment type="caution">
    <text evidence="7">The sequence shown here is derived from an EMBL/GenBank/DDBJ whole genome shotgun (WGS) entry which is preliminary data.</text>
</comment>
<evidence type="ECO:0000259" key="6">
    <source>
        <dbReference type="Pfam" id="PF00155"/>
    </source>
</evidence>
<evidence type="ECO:0000313" key="7">
    <source>
        <dbReference type="EMBL" id="TDS80247.1"/>
    </source>
</evidence>
<dbReference type="InterPro" id="IPR051798">
    <property type="entry name" value="Class-II_PLP-Dep_Aminotrans"/>
</dbReference>
<protein>
    <recommendedName>
        <fullName evidence="2">cysteine-S-conjugate beta-lyase</fullName>
        <ecNumber evidence="2">4.4.1.13</ecNumber>
    </recommendedName>
</protein>
<keyword evidence="4 7" id="KW-0456">Lyase</keyword>
<proteinExistence type="inferred from homology"/>
<dbReference type="Pfam" id="PF00155">
    <property type="entry name" value="Aminotran_1_2"/>
    <property type="match status" value="1"/>
</dbReference>
<evidence type="ECO:0000256" key="3">
    <source>
        <dbReference type="ARBA" id="ARBA00022898"/>
    </source>
</evidence>
<reference evidence="7 8" key="1">
    <citation type="submission" date="2019-03" db="EMBL/GenBank/DDBJ databases">
        <title>Genomic Encyclopedia of Archaeal and Bacterial Type Strains, Phase II (KMG-II): from individual species to whole genera.</title>
        <authorList>
            <person name="Goeker M."/>
        </authorList>
    </citation>
    <scope>NUCLEOTIDE SEQUENCE [LARGE SCALE GENOMIC DNA]</scope>
    <source>
        <strain evidence="7 8">DSM 24782</strain>
    </source>
</reference>
<dbReference type="GO" id="GO:0030170">
    <property type="term" value="F:pyridoxal phosphate binding"/>
    <property type="evidence" value="ECO:0007669"/>
    <property type="project" value="InterPro"/>
</dbReference>
<comment type="cofactor">
    <cofactor evidence="1">
        <name>pyridoxal 5'-phosphate</name>
        <dbReference type="ChEBI" id="CHEBI:597326"/>
    </cofactor>
</comment>
<dbReference type="PANTHER" id="PTHR43525:SF2">
    <property type="entry name" value="CYSTATHIONINE BETA-LYASE-RELATED"/>
    <property type="match status" value="1"/>
</dbReference>
<name>A0A4R7FR20_9MICO</name>
<dbReference type="InterPro" id="IPR015421">
    <property type="entry name" value="PyrdxlP-dep_Trfase_major"/>
</dbReference>
<comment type="similarity">
    <text evidence="5">Belongs to the class-II pyridoxal-phosphate-dependent aminotransferase family. MalY/PatB cystathionine beta-lyase subfamily.</text>
</comment>
<evidence type="ECO:0000256" key="2">
    <source>
        <dbReference type="ARBA" id="ARBA00012224"/>
    </source>
</evidence>
<dbReference type="RefSeq" id="WP_133764985.1">
    <property type="nucleotide sequence ID" value="NZ_BAAARP010000001.1"/>
</dbReference>
<dbReference type="Gene3D" id="3.90.1150.10">
    <property type="entry name" value="Aspartate Aminotransferase, domain 1"/>
    <property type="match status" value="1"/>
</dbReference>
<evidence type="ECO:0000256" key="1">
    <source>
        <dbReference type="ARBA" id="ARBA00001933"/>
    </source>
</evidence>
<gene>
    <name evidence="7" type="ORF">CLV52_0802</name>
</gene>
<dbReference type="InterPro" id="IPR015422">
    <property type="entry name" value="PyrdxlP-dep_Trfase_small"/>
</dbReference>
<evidence type="ECO:0000256" key="4">
    <source>
        <dbReference type="ARBA" id="ARBA00023239"/>
    </source>
</evidence>
<dbReference type="PANTHER" id="PTHR43525">
    <property type="entry name" value="PROTEIN MALY"/>
    <property type="match status" value="1"/>
</dbReference>
<dbReference type="SUPFAM" id="SSF53383">
    <property type="entry name" value="PLP-dependent transferases"/>
    <property type="match status" value="1"/>
</dbReference>
<organism evidence="7 8">
    <name type="scientific">Amnibacterium kyonggiense</name>
    <dbReference type="NCBI Taxonomy" id="595671"/>
    <lineage>
        <taxon>Bacteria</taxon>
        <taxon>Bacillati</taxon>
        <taxon>Actinomycetota</taxon>
        <taxon>Actinomycetes</taxon>
        <taxon>Micrococcales</taxon>
        <taxon>Microbacteriaceae</taxon>
        <taxon>Amnibacterium</taxon>
    </lineage>
</organism>
<dbReference type="Proteomes" id="UP000295344">
    <property type="component" value="Unassembled WGS sequence"/>
</dbReference>
<dbReference type="AlphaFoldDB" id="A0A4R7FR20"/>
<dbReference type="InterPro" id="IPR004839">
    <property type="entry name" value="Aminotransferase_I/II_large"/>
</dbReference>
<feature type="domain" description="Aminotransferase class I/classII large" evidence="6">
    <location>
        <begin position="37"/>
        <end position="373"/>
    </location>
</feature>
<dbReference type="GO" id="GO:0047804">
    <property type="term" value="F:cysteine-S-conjugate beta-lyase activity"/>
    <property type="evidence" value="ECO:0007669"/>
    <property type="project" value="UniProtKB-EC"/>
</dbReference>
<dbReference type="EMBL" id="SOAM01000001">
    <property type="protein sequence ID" value="TDS80247.1"/>
    <property type="molecule type" value="Genomic_DNA"/>
</dbReference>
<dbReference type="CDD" id="cd00609">
    <property type="entry name" value="AAT_like"/>
    <property type="match status" value="1"/>
</dbReference>
<keyword evidence="8" id="KW-1185">Reference proteome</keyword>
<dbReference type="InterPro" id="IPR015424">
    <property type="entry name" value="PyrdxlP-dep_Trfase"/>
</dbReference>
<dbReference type="Gene3D" id="3.40.640.10">
    <property type="entry name" value="Type I PLP-dependent aspartate aminotransferase-like (Major domain)"/>
    <property type="match status" value="1"/>
</dbReference>
<keyword evidence="3" id="KW-0663">Pyridoxal phosphate</keyword>
<evidence type="ECO:0000256" key="5">
    <source>
        <dbReference type="ARBA" id="ARBA00037974"/>
    </source>
</evidence>
<dbReference type="OrthoDB" id="3224382at2"/>
<accession>A0A4R7FR20</accession>